<reference evidence="2" key="2">
    <citation type="submission" date="2013-12" db="EMBL/GenBank/DDBJ databases">
        <title>Evolution of pathogenesis and genome organization in the Tremellales.</title>
        <authorList>
            <person name="Cuomo C."/>
            <person name="Litvintseva A."/>
            <person name="Heitman J."/>
            <person name="Chen Y."/>
            <person name="Sun S."/>
            <person name="Springer D."/>
            <person name="Dromer F."/>
            <person name="Young S."/>
            <person name="Zeng Q."/>
            <person name="Chapman S."/>
            <person name="Gujja S."/>
            <person name="Saif S."/>
            <person name="Birren B."/>
        </authorList>
    </citation>
    <scope>NUCLEOTIDE SEQUENCE [LARGE SCALE GENOMIC DNA]</scope>
    <source>
        <strain evidence="2">CBS 10435</strain>
    </source>
</reference>
<evidence type="ECO:0000313" key="2">
    <source>
        <dbReference type="Proteomes" id="UP000092583"/>
    </source>
</evidence>
<dbReference type="Proteomes" id="UP000092583">
    <property type="component" value="Unassembled WGS sequence"/>
</dbReference>
<gene>
    <name evidence="1" type="ORF">L486_05967</name>
</gene>
<dbReference type="EMBL" id="KI669464">
    <property type="protein sequence ID" value="OCF57108.1"/>
    <property type="molecule type" value="Genomic_DNA"/>
</dbReference>
<proteinExistence type="predicted"/>
<reference evidence="1 2" key="1">
    <citation type="submission" date="2013-07" db="EMBL/GenBank/DDBJ databases">
        <title>The Genome Sequence of Kwoniella mangroviensis CBS10435.</title>
        <authorList>
            <consortium name="The Broad Institute Genome Sequencing Platform"/>
            <person name="Cuomo C."/>
            <person name="Litvintseva A."/>
            <person name="Chen Y."/>
            <person name="Heitman J."/>
            <person name="Sun S."/>
            <person name="Springer D."/>
            <person name="Dromer F."/>
            <person name="Young S.K."/>
            <person name="Zeng Q."/>
            <person name="Gargeya S."/>
            <person name="Fitzgerald M."/>
            <person name="Abouelleil A."/>
            <person name="Alvarado L."/>
            <person name="Berlin A.M."/>
            <person name="Chapman S.B."/>
            <person name="Dewar J."/>
            <person name="Goldberg J."/>
            <person name="Griggs A."/>
            <person name="Gujja S."/>
            <person name="Hansen M."/>
            <person name="Howarth C."/>
            <person name="Imamovic A."/>
            <person name="Larimer J."/>
            <person name="McCowan C."/>
            <person name="Murphy C."/>
            <person name="Pearson M."/>
            <person name="Priest M."/>
            <person name="Roberts A."/>
            <person name="Saif S."/>
            <person name="Shea T."/>
            <person name="Sykes S."/>
            <person name="Wortman J."/>
            <person name="Nusbaum C."/>
            <person name="Birren B."/>
        </authorList>
    </citation>
    <scope>NUCLEOTIDE SEQUENCE [LARGE SCALE GENOMIC DNA]</scope>
    <source>
        <strain evidence="1 2">CBS 10435</strain>
    </source>
</reference>
<dbReference type="OrthoDB" id="2570597at2759"/>
<protein>
    <submittedName>
        <fullName evidence="1">Uncharacterized protein</fullName>
    </submittedName>
</protein>
<evidence type="ECO:0000313" key="1">
    <source>
        <dbReference type="EMBL" id="OCF57108.1"/>
    </source>
</evidence>
<keyword evidence="2" id="KW-1185">Reference proteome</keyword>
<sequence length="187" mass="21251">MSPPILSSPFLNLNTINTILSSPTPIPIEQRIQLLEAKIHLLTSSLPASIKSATTIPEQRSRYDIMERDRGTLDIDKIRVELGQTCLSQKIPDYIKAEMEFGIVDRNCKSILKRIEKSLIRQDEVVTSNDHMKMEMLDEVWIDEVKQVRIDALTGMILVEEGLGREARAERWRKAIEGLEGQANTPI</sequence>
<dbReference type="AlphaFoldDB" id="A0A1B9INE0"/>
<organism evidence="1 2">
    <name type="scientific">Kwoniella mangroviensis CBS 10435</name>
    <dbReference type="NCBI Taxonomy" id="1331196"/>
    <lineage>
        <taxon>Eukaryota</taxon>
        <taxon>Fungi</taxon>
        <taxon>Dikarya</taxon>
        <taxon>Basidiomycota</taxon>
        <taxon>Agaricomycotina</taxon>
        <taxon>Tremellomycetes</taxon>
        <taxon>Tremellales</taxon>
        <taxon>Cryptococcaceae</taxon>
        <taxon>Kwoniella</taxon>
    </lineage>
</organism>
<name>A0A1B9INE0_9TREE</name>
<accession>A0A1B9INE0</accession>